<sequence>MKQIVLLLFVGFSALTACTSMHNENKFKDKPKLESDTIRIANDKIEYEILIIDSGFTSWFNSFAKPRNYYSQSFLESRNRVWVTEWNRRATLSFQYDPNLYGMTIDYQQNVDYGYEVNYMLYNYLVYFQLTHNQKLGGFTPRI</sequence>
<protein>
    <submittedName>
        <fullName evidence="2">DUF6146 family protein</fullName>
    </submittedName>
</protein>
<proteinExistence type="predicted"/>
<keyword evidence="3" id="KW-1185">Reference proteome</keyword>
<keyword evidence="1" id="KW-0732">Signal</keyword>
<feature type="signal peptide" evidence="1">
    <location>
        <begin position="1"/>
        <end position="22"/>
    </location>
</feature>
<evidence type="ECO:0000313" key="2">
    <source>
        <dbReference type="EMBL" id="MCL9770877.1"/>
    </source>
</evidence>
<gene>
    <name evidence="2" type="ORF">NAT47_10650</name>
</gene>
<accession>A0ABT0TJ18</accession>
<dbReference type="PROSITE" id="PS51257">
    <property type="entry name" value="PROKAR_LIPOPROTEIN"/>
    <property type="match status" value="1"/>
</dbReference>
<dbReference type="RefSeq" id="WP_250582594.1">
    <property type="nucleotide sequence ID" value="NZ_JAMLJN010000009.1"/>
</dbReference>
<feature type="chain" id="PRO_5045720309" evidence="1">
    <location>
        <begin position="23"/>
        <end position="143"/>
    </location>
</feature>
<dbReference type="Pfam" id="PF19643">
    <property type="entry name" value="DUF6146"/>
    <property type="match status" value="1"/>
</dbReference>
<evidence type="ECO:0000256" key="1">
    <source>
        <dbReference type="SAM" id="SignalP"/>
    </source>
</evidence>
<evidence type="ECO:0000313" key="3">
    <source>
        <dbReference type="Proteomes" id="UP001203342"/>
    </source>
</evidence>
<dbReference type="EMBL" id="JAMLJN010000009">
    <property type="protein sequence ID" value="MCL9770877.1"/>
    <property type="molecule type" value="Genomic_DNA"/>
</dbReference>
<reference evidence="2 3" key="1">
    <citation type="submission" date="2022-05" db="EMBL/GenBank/DDBJ databases">
        <title>Flavobacterium sp., isolated from activated sludge.</title>
        <authorList>
            <person name="Ran Q."/>
        </authorList>
    </citation>
    <scope>NUCLEOTIDE SEQUENCE [LARGE SCALE GENOMIC DNA]</scope>
    <source>
        <strain evidence="2 3">HXWNR69</strain>
    </source>
</reference>
<organism evidence="2 3">
    <name type="scientific">Flavobacterium fragile</name>
    <dbReference type="NCBI Taxonomy" id="2949085"/>
    <lineage>
        <taxon>Bacteria</taxon>
        <taxon>Pseudomonadati</taxon>
        <taxon>Bacteroidota</taxon>
        <taxon>Flavobacteriia</taxon>
        <taxon>Flavobacteriales</taxon>
        <taxon>Flavobacteriaceae</taxon>
        <taxon>Flavobacterium</taxon>
    </lineage>
</organism>
<dbReference type="InterPro" id="IPR046144">
    <property type="entry name" value="DUF6146"/>
</dbReference>
<name>A0ABT0TJ18_9FLAO</name>
<comment type="caution">
    <text evidence="2">The sequence shown here is derived from an EMBL/GenBank/DDBJ whole genome shotgun (WGS) entry which is preliminary data.</text>
</comment>
<dbReference type="Proteomes" id="UP001203342">
    <property type="component" value="Unassembled WGS sequence"/>
</dbReference>